<dbReference type="SUPFAM" id="SSF53098">
    <property type="entry name" value="Ribonuclease H-like"/>
    <property type="match status" value="1"/>
</dbReference>
<dbReference type="InterPro" id="IPR036397">
    <property type="entry name" value="RNaseH_sf"/>
</dbReference>
<dbReference type="Pfam" id="PF13333">
    <property type="entry name" value="rve_2"/>
    <property type="match status" value="1"/>
</dbReference>
<dbReference type="EMBL" id="CP036262">
    <property type="protein sequence ID" value="QDS94749.1"/>
    <property type="molecule type" value="Genomic_DNA"/>
</dbReference>
<dbReference type="Pfam" id="PF00665">
    <property type="entry name" value="rve"/>
    <property type="match status" value="1"/>
</dbReference>
<dbReference type="InterPro" id="IPR012337">
    <property type="entry name" value="RNaseH-like_sf"/>
</dbReference>
<dbReference type="Gene3D" id="3.30.420.10">
    <property type="entry name" value="Ribonuclease H-like superfamily/Ribonuclease H"/>
    <property type="match status" value="1"/>
</dbReference>
<protein>
    <submittedName>
        <fullName evidence="2">Integrase core domain protein</fullName>
    </submittedName>
</protein>
<keyword evidence="3" id="KW-1185">Reference proteome</keyword>
<dbReference type="InterPro" id="IPR050900">
    <property type="entry name" value="Transposase_IS3/IS150/IS904"/>
</dbReference>
<dbReference type="NCBIfam" id="NF033516">
    <property type="entry name" value="transpos_IS3"/>
    <property type="match status" value="1"/>
</dbReference>
<dbReference type="InterPro" id="IPR048020">
    <property type="entry name" value="Transpos_IS3"/>
</dbReference>
<dbReference type="InterPro" id="IPR001584">
    <property type="entry name" value="Integrase_cat-core"/>
</dbReference>
<reference evidence="2 3" key="1">
    <citation type="submission" date="2019-02" db="EMBL/GenBank/DDBJ databases">
        <title>Deep-cultivation of Planctomycetes and their phenomic and genomic characterization uncovers novel biology.</title>
        <authorList>
            <person name="Wiegand S."/>
            <person name="Jogler M."/>
            <person name="Boedeker C."/>
            <person name="Pinto D."/>
            <person name="Vollmers J."/>
            <person name="Rivas-Marin E."/>
            <person name="Kohn T."/>
            <person name="Peeters S.H."/>
            <person name="Heuer A."/>
            <person name="Rast P."/>
            <person name="Oberbeckmann S."/>
            <person name="Bunk B."/>
            <person name="Jeske O."/>
            <person name="Meyerdierks A."/>
            <person name="Storesund J.E."/>
            <person name="Kallscheuer N."/>
            <person name="Luecker S."/>
            <person name="Lage O.M."/>
            <person name="Pohl T."/>
            <person name="Merkel B.J."/>
            <person name="Hornburger P."/>
            <person name="Mueller R.-W."/>
            <person name="Bruemmer F."/>
            <person name="Labrenz M."/>
            <person name="Spormann A.M."/>
            <person name="Op den Camp H."/>
            <person name="Overmann J."/>
            <person name="Amann R."/>
            <person name="Jetten M.S.M."/>
            <person name="Mascher T."/>
            <person name="Medema M.H."/>
            <person name="Devos D.P."/>
            <person name="Kaster A.-K."/>
            <person name="Ovreas L."/>
            <person name="Rohde M."/>
            <person name="Galperin M.Y."/>
            <person name="Jogler C."/>
        </authorList>
    </citation>
    <scope>NUCLEOTIDE SEQUENCE [LARGE SCALE GENOMIC DNA]</scope>
    <source>
        <strain evidence="2 3">FF011L</strain>
    </source>
</reference>
<dbReference type="KEGG" id="rml:FF011L_35300"/>
<name>A0A517MIM7_9BACT</name>
<accession>A0A517MIM7</accession>
<dbReference type="PANTHER" id="PTHR46889:SF7">
    <property type="entry name" value="TRANSPOSASE FOR INSERTION SEQUENCE ELEMENT IS904"/>
    <property type="match status" value="1"/>
</dbReference>
<dbReference type="Proteomes" id="UP000320672">
    <property type="component" value="Chromosome"/>
</dbReference>
<sequence>MDIHCGRRRVSKLMEDAGLRVIQPKSFKPRTTESRHRLGYSPNLLLNLLEPTTFGQLWVGDITYIPVDGIGFGYLATLMDRYSRRIVGWDFRDDMTEQLAVTALQRSIRAVQPSAGLIHHTDRGGQYAGKRYRGILSRASMRQSMSRAGDCYDNAFMESCFGTLKTEMGMAEYLSMAIAKRELTEYIQYYNTDRRHSSLGYLTPTQYEAAA</sequence>
<evidence type="ECO:0000313" key="2">
    <source>
        <dbReference type="EMBL" id="QDS94749.1"/>
    </source>
</evidence>
<evidence type="ECO:0000259" key="1">
    <source>
        <dbReference type="PROSITE" id="PS50994"/>
    </source>
</evidence>
<dbReference type="GO" id="GO:0003676">
    <property type="term" value="F:nucleic acid binding"/>
    <property type="evidence" value="ECO:0007669"/>
    <property type="project" value="InterPro"/>
</dbReference>
<dbReference type="GO" id="GO:0015074">
    <property type="term" value="P:DNA integration"/>
    <property type="evidence" value="ECO:0007669"/>
    <property type="project" value="InterPro"/>
</dbReference>
<feature type="domain" description="Integrase catalytic" evidence="1">
    <location>
        <begin position="47"/>
        <end position="211"/>
    </location>
</feature>
<dbReference type="PROSITE" id="PS50994">
    <property type="entry name" value="INTEGRASE"/>
    <property type="match status" value="1"/>
</dbReference>
<dbReference type="AlphaFoldDB" id="A0A517MIM7"/>
<organism evidence="2 3">
    <name type="scientific">Roseimaritima multifibrata</name>
    <dbReference type="NCBI Taxonomy" id="1930274"/>
    <lineage>
        <taxon>Bacteria</taxon>
        <taxon>Pseudomonadati</taxon>
        <taxon>Planctomycetota</taxon>
        <taxon>Planctomycetia</taxon>
        <taxon>Pirellulales</taxon>
        <taxon>Pirellulaceae</taxon>
        <taxon>Roseimaritima</taxon>
    </lineage>
</organism>
<proteinExistence type="predicted"/>
<dbReference type="PANTHER" id="PTHR46889">
    <property type="entry name" value="TRANSPOSASE INSF FOR INSERTION SEQUENCE IS3B-RELATED"/>
    <property type="match status" value="1"/>
</dbReference>
<evidence type="ECO:0000313" key="3">
    <source>
        <dbReference type="Proteomes" id="UP000320672"/>
    </source>
</evidence>
<gene>
    <name evidence="2" type="ORF">FF011L_35300</name>
</gene>